<evidence type="ECO:0000313" key="3">
    <source>
        <dbReference type="Proteomes" id="UP000276133"/>
    </source>
</evidence>
<dbReference type="InterPro" id="IPR018289">
    <property type="entry name" value="MULE_transposase_dom"/>
</dbReference>
<dbReference type="AlphaFoldDB" id="A0A3M7PWR2"/>
<accession>A0A3M7PWR2</accession>
<dbReference type="Pfam" id="PF10551">
    <property type="entry name" value="MULE"/>
    <property type="match status" value="1"/>
</dbReference>
<name>A0A3M7PWR2_BRAPC</name>
<dbReference type="OrthoDB" id="119028at2759"/>
<evidence type="ECO:0000313" key="2">
    <source>
        <dbReference type="EMBL" id="RNA03118.1"/>
    </source>
</evidence>
<keyword evidence="3" id="KW-1185">Reference proteome</keyword>
<reference evidence="2 3" key="1">
    <citation type="journal article" date="2018" name="Sci. Rep.">
        <title>Genomic signatures of local adaptation to the degree of environmental predictability in rotifers.</title>
        <authorList>
            <person name="Franch-Gras L."/>
            <person name="Hahn C."/>
            <person name="Garcia-Roger E.M."/>
            <person name="Carmona M.J."/>
            <person name="Serra M."/>
            <person name="Gomez A."/>
        </authorList>
    </citation>
    <scope>NUCLEOTIDE SEQUENCE [LARGE SCALE GENOMIC DNA]</scope>
    <source>
        <strain evidence="2">HYR1</strain>
    </source>
</reference>
<dbReference type="EMBL" id="REGN01008621">
    <property type="protein sequence ID" value="RNA03118.1"/>
    <property type="molecule type" value="Genomic_DNA"/>
</dbReference>
<proteinExistence type="predicted"/>
<feature type="domain" description="MULE transposase" evidence="1">
    <location>
        <begin position="15"/>
        <end position="106"/>
    </location>
</feature>
<organism evidence="2 3">
    <name type="scientific">Brachionus plicatilis</name>
    <name type="common">Marine rotifer</name>
    <name type="synonym">Brachionus muelleri</name>
    <dbReference type="NCBI Taxonomy" id="10195"/>
    <lineage>
        <taxon>Eukaryota</taxon>
        <taxon>Metazoa</taxon>
        <taxon>Spiralia</taxon>
        <taxon>Gnathifera</taxon>
        <taxon>Rotifera</taxon>
        <taxon>Eurotatoria</taxon>
        <taxon>Monogononta</taxon>
        <taxon>Pseudotrocha</taxon>
        <taxon>Ploima</taxon>
        <taxon>Brachionidae</taxon>
        <taxon>Brachionus</taxon>
    </lineage>
</organism>
<protein>
    <recommendedName>
        <fullName evidence="1">MULE transposase domain-containing protein</fullName>
    </recommendedName>
</protein>
<comment type="caution">
    <text evidence="2">The sequence shown here is derived from an EMBL/GenBank/DDBJ whole genome shotgun (WGS) entry which is preliminary data.</text>
</comment>
<feature type="non-terminal residue" evidence="2">
    <location>
        <position position="311"/>
    </location>
</feature>
<evidence type="ECO:0000259" key="1">
    <source>
        <dbReference type="Pfam" id="PF10551"/>
    </source>
</evidence>
<sequence length="311" mass="36847">MTTNRLIDLINKRKIVVIDATYKVIFQGYALIVAGTVDIERHFHPVCVAICTRETEDDYEFVFNSLKKKYPNFNPEFLLADGAHSITNGFEKVFGENYKRIMCWAHAERAMERHLKIDKDTKQKVLKDIFSLQLSFSDLKFKLGYKLLKEKWLINEPVKGIEEYFDYFEKEWINSSNFGWFEGLAPSYPSTNNALEATNKSIKDVHTFRERVPFSQFIERLKIILNRFSTDRLSLKKFKEEPDISEFWKKAIEYLNKKPKIKFDQYEDAYPLSLDHEVDFERYVETLECDENCYIDGECEFVSCMNFDSFV</sequence>
<gene>
    <name evidence="2" type="ORF">BpHYR1_015331</name>
</gene>
<dbReference type="Proteomes" id="UP000276133">
    <property type="component" value="Unassembled WGS sequence"/>
</dbReference>